<evidence type="ECO:0000313" key="1">
    <source>
        <dbReference type="EMBL" id="KTF06337.1"/>
    </source>
</evidence>
<name>A0A1B6NUB7_9ZZZZ</name>
<dbReference type="AlphaFoldDB" id="A0A1B6NUB7"/>
<sequence>MQLLRNFKSFDFGEATFRYYGTYGPVNGLVIQLVQLFEGDCIVKIDEQDY</sequence>
<proteinExistence type="predicted"/>
<gene>
    <name evidence="1" type="ORF">MGSAQ_002167</name>
</gene>
<organism evidence="1">
    <name type="scientific">marine sediment metagenome</name>
    <dbReference type="NCBI Taxonomy" id="412755"/>
    <lineage>
        <taxon>unclassified sequences</taxon>
        <taxon>metagenomes</taxon>
        <taxon>ecological metagenomes</taxon>
    </lineage>
</organism>
<dbReference type="EMBL" id="AYSL01001217">
    <property type="protein sequence ID" value="KTF06337.1"/>
    <property type="molecule type" value="Genomic_DNA"/>
</dbReference>
<protein>
    <submittedName>
        <fullName evidence="1">Uncharacterized protein</fullName>
    </submittedName>
</protein>
<comment type="caution">
    <text evidence="1">The sequence shown here is derived from an EMBL/GenBank/DDBJ whole genome shotgun (WGS) entry which is preliminary data.</text>
</comment>
<accession>A0A1B6NUB7</accession>
<feature type="non-terminal residue" evidence="1">
    <location>
        <position position="50"/>
    </location>
</feature>
<reference evidence="1" key="1">
    <citation type="submission" date="2013-11" db="EMBL/GenBank/DDBJ databases">
        <title>Microbial diversity, functional groups and degradation webs in Northern and Southern Mediterranean and Red Sea marine crude oil polluted sites.</title>
        <authorList>
            <person name="Daffonchio D."/>
            <person name="Mapelli F."/>
            <person name="Ferrer M."/>
            <person name="Richter M."/>
            <person name="Cherif A."/>
            <person name="Malkawi H.I."/>
            <person name="Yakimov M.M."/>
            <person name="Abdel-Fattah Y.R."/>
            <person name="Blaghen M."/>
            <person name="Golyshin P.N."/>
            <person name="Kalogerakis N."/>
            <person name="Boon N."/>
            <person name="Magagnini M."/>
            <person name="Fava F."/>
        </authorList>
    </citation>
    <scope>NUCLEOTIDE SEQUENCE</scope>
</reference>